<evidence type="ECO:0000256" key="10">
    <source>
        <dbReference type="ARBA" id="ARBA00029605"/>
    </source>
</evidence>
<sequence>MKIMFNLRKSLIKLTILPILLAGSTAVLADNNKKNQPLLTPCYMEGLADRLMCGSISQSLSQNPADGNIDIHFAVIPAIKPSYPDEAILGFAGGPGQGAIDLAAIFNRNLQFARETRDIVLIDQRGTGYSNKLQCDSDDLQTQFAFNEAFADLPALGAQDTQKCKDKLNIDLSHFTTPVAAKDFEAVRKALGYKGFHLYGVSYGTRIAQEYTRQFPSSVITSTLDGVVPMQQSLAAIGEAIDSSLAALFSRCEANAQCAQQYPDLKTEFTALLAKLDAQPVEVQVLHPRTHETITLAVTKTKFFGAIRMALYSHSRRAIVPLVITQTAQGNYAALAGLMAGADMSEMLAMGMHNAIVCGEDWPQLNVQTRQQYNKTYVGSLMIEGLDIMCPILNVTAVDKSFYQPLNSSTPTLLLSGERDPATPPSWAELAMVSMSEATHLVSPTATHGIGSQTCAPKIIAQFIDQKNMQDIDTDCIKDKNDKQFFMNINGVAPMHTQTATLNAQDKE</sequence>
<dbReference type="Pfam" id="PF08386">
    <property type="entry name" value="Abhydrolase_4"/>
    <property type="match status" value="1"/>
</dbReference>
<dbReference type="InterPro" id="IPR029058">
    <property type="entry name" value="AB_hydrolase_fold"/>
</dbReference>
<protein>
    <recommendedName>
        <fullName evidence="5">Proline iminopeptidase</fullName>
        <ecNumber evidence="4">3.4.11.5</ecNumber>
    </recommendedName>
    <alternativeName>
        <fullName evidence="10">Prolyl aminopeptidase</fullName>
    </alternativeName>
</protein>
<keyword evidence="15" id="KW-1185">Reference proteome</keyword>
<dbReference type="RefSeq" id="WP_054453803.1">
    <property type="nucleotide sequence ID" value="NZ_LHPH01000007.1"/>
</dbReference>
<comment type="subcellular location">
    <subcellularLocation>
        <location evidence="2">Cytoplasm</location>
    </subcellularLocation>
</comment>
<keyword evidence="8" id="KW-0645">Protease</keyword>
<keyword evidence="11" id="KW-0732">Signal</keyword>
<organism evidence="14 15">
    <name type="scientific">Pseudoalteromonas porphyrae</name>
    <dbReference type="NCBI Taxonomy" id="187330"/>
    <lineage>
        <taxon>Bacteria</taxon>
        <taxon>Pseudomonadati</taxon>
        <taxon>Pseudomonadota</taxon>
        <taxon>Gammaproteobacteria</taxon>
        <taxon>Alteromonadales</taxon>
        <taxon>Pseudoalteromonadaceae</taxon>
        <taxon>Pseudoalteromonas</taxon>
    </lineage>
</organism>
<evidence type="ECO:0000256" key="2">
    <source>
        <dbReference type="ARBA" id="ARBA00004496"/>
    </source>
</evidence>
<comment type="caution">
    <text evidence="14">The sequence shown here is derived from an EMBL/GenBank/DDBJ whole genome shotgun (WGS) entry which is preliminary data.</text>
</comment>
<dbReference type="InterPro" id="IPR013595">
    <property type="entry name" value="Pept_S33_TAP-like_C"/>
</dbReference>
<proteinExistence type="inferred from homology"/>
<evidence type="ECO:0000313" key="14">
    <source>
        <dbReference type="EMBL" id="KPH63821.1"/>
    </source>
</evidence>
<keyword evidence="7" id="KW-0963">Cytoplasm</keyword>
<dbReference type="PATRIC" id="fig|187330.3.peg.3615"/>
<accession>A0A0N0M099</accession>
<evidence type="ECO:0000259" key="12">
    <source>
        <dbReference type="Pfam" id="PF00561"/>
    </source>
</evidence>
<dbReference type="EMBL" id="LHPH01000007">
    <property type="protein sequence ID" value="KPH63821.1"/>
    <property type="molecule type" value="Genomic_DNA"/>
</dbReference>
<dbReference type="Gene3D" id="3.40.50.1820">
    <property type="entry name" value="alpha/beta hydrolase"/>
    <property type="match status" value="1"/>
</dbReference>
<gene>
    <name evidence="14" type="ORF">ADS77_07875</name>
</gene>
<keyword evidence="9 14" id="KW-0378">Hydrolase</keyword>
<dbReference type="PRINTS" id="PR00793">
    <property type="entry name" value="PROAMNOPTASE"/>
</dbReference>
<dbReference type="InterPro" id="IPR005944">
    <property type="entry name" value="Pro_iminopeptidase"/>
</dbReference>
<evidence type="ECO:0000256" key="4">
    <source>
        <dbReference type="ARBA" id="ARBA00012568"/>
    </source>
</evidence>
<evidence type="ECO:0000256" key="5">
    <source>
        <dbReference type="ARBA" id="ARBA00021843"/>
    </source>
</evidence>
<dbReference type="GO" id="GO:0004177">
    <property type="term" value="F:aminopeptidase activity"/>
    <property type="evidence" value="ECO:0007669"/>
    <property type="project" value="UniProtKB-KW"/>
</dbReference>
<dbReference type="GO" id="GO:0005737">
    <property type="term" value="C:cytoplasm"/>
    <property type="evidence" value="ECO:0007669"/>
    <property type="project" value="UniProtKB-SubCell"/>
</dbReference>
<dbReference type="AlphaFoldDB" id="A0A0N0M099"/>
<comment type="similarity">
    <text evidence="3">Belongs to the peptidase S33 family.</text>
</comment>
<dbReference type="InterPro" id="IPR000073">
    <property type="entry name" value="AB_hydrolase_1"/>
</dbReference>
<evidence type="ECO:0000259" key="13">
    <source>
        <dbReference type="Pfam" id="PF08386"/>
    </source>
</evidence>
<feature type="signal peptide" evidence="11">
    <location>
        <begin position="1"/>
        <end position="29"/>
    </location>
</feature>
<name>A0A0N0M099_9GAMM</name>
<reference evidence="14 15" key="1">
    <citation type="submission" date="2015-08" db="EMBL/GenBank/DDBJ databases">
        <title>Draft Genome Sequence of Pseudoalteromonas porphyrae UCD-SED14.</title>
        <authorList>
            <person name="Coil D.A."/>
            <person name="Jospin G."/>
            <person name="Lee R.D."/>
            <person name="Eisen J.A."/>
        </authorList>
    </citation>
    <scope>NUCLEOTIDE SEQUENCE [LARGE SCALE GENOMIC DNA]</scope>
    <source>
        <strain evidence="14 15">UCD-SED14</strain>
    </source>
</reference>
<evidence type="ECO:0000313" key="15">
    <source>
        <dbReference type="Proteomes" id="UP000037848"/>
    </source>
</evidence>
<evidence type="ECO:0000256" key="6">
    <source>
        <dbReference type="ARBA" id="ARBA00022438"/>
    </source>
</evidence>
<evidence type="ECO:0000256" key="1">
    <source>
        <dbReference type="ARBA" id="ARBA00001585"/>
    </source>
</evidence>
<evidence type="ECO:0000256" key="11">
    <source>
        <dbReference type="SAM" id="SignalP"/>
    </source>
</evidence>
<dbReference type="SUPFAM" id="SSF53474">
    <property type="entry name" value="alpha/beta-Hydrolases"/>
    <property type="match status" value="1"/>
</dbReference>
<feature type="domain" description="Peptidase S33 tripeptidyl aminopeptidase-like C-terminal" evidence="13">
    <location>
        <begin position="378"/>
        <end position="476"/>
    </location>
</feature>
<dbReference type="GO" id="GO:0006508">
    <property type="term" value="P:proteolysis"/>
    <property type="evidence" value="ECO:0007669"/>
    <property type="project" value="UniProtKB-KW"/>
</dbReference>
<feature type="domain" description="AB hydrolase-1" evidence="12">
    <location>
        <begin position="93"/>
        <end position="227"/>
    </location>
</feature>
<dbReference type="EC" id="3.4.11.5" evidence="4"/>
<evidence type="ECO:0000256" key="3">
    <source>
        <dbReference type="ARBA" id="ARBA00010088"/>
    </source>
</evidence>
<comment type="catalytic activity">
    <reaction evidence="1">
        <text>Release of N-terminal proline from a peptide.</text>
        <dbReference type="EC" id="3.4.11.5"/>
    </reaction>
</comment>
<dbReference type="Proteomes" id="UP000037848">
    <property type="component" value="Unassembled WGS sequence"/>
</dbReference>
<dbReference type="STRING" id="187330.AMS58_02410"/>
<dbReference type="PANTHER" id="PTHR43722">
    <property type="entry name" value="PROLINE IMINOPEPTIDASE"/>
    <property type="match status" value="1"/>
</dbReference>
<dbReference type="OrthoDB" id="4510475at2"/>
<keyword evidence="6" id="KW-0031">Aminopeptidase</keyword>
<dbReference type="PANTHER" id="PTHR43722:SF1">
    <property type="entry name" value="PROLINE IMINOPEPTIDASE"/>
    <property type="match status" value="1"/>
</dbReference>
<dbReference type="Pfam" id="PF00561">
    <property type="entry name" value="Abhydrolase_1"/>
    <property type="match status" value="1"/>
</dbReference>
<feature type="chain" id="PRO_5005855246" description="Proline iminopeptidase" evidence="11">
    <location>
        <begin position="30"/>
        <end position="508"/>
    </location>
</feature>
<dbReference type="InterPro" id="IPR002410">
    <property type="entry name" value="Peptidase_S33"/>
</dbReference>
<evidence type="ECO:0000256" key="7">
    <source>
        <dbReference type="ARBA" id="ARBA00022490"/>
    </source>
</evidence>
<evidence type="ECO:0000256" key="9">
    <source>
        <dbReference type="ARBA" id="ARBA00022801"/>
    </source>
</evidence>
<evidence type="ECO:0000256" key="8">
    <source>
        <dbReference type="ARBA" id="ARBA00022670"/>
    </source>
</evidence>